<evidence type="ECO:0000256" key="3">
    <source>
        <dbReference type="ARBA" id="ARBA00022676"/>
    </source>
</evidence>
<dbReference type="PANTHER" id="PTHR32282:SF34">
    <property type="entry name" value="PENICILLIN-BINDING PROTEIN 1A"/>
    <property type="match status" value="1"/>
</dbReference>
<dbReference type="Pfam" id="PF00905">
    <property type="entry name" value="Transpeptidase"/>
    <property type="match status" value="1"/>
</dbReference>
<dbReference type="GO" id="GO:0008658">
    <property type="term" value="F:penicillin binding"/>
    <property type="evidence" value="ECO:0007669"/>
    <property type="project" value="InterPro"/>
</dbReference>
<evidence type="ECO:0000256" key="6">
    <source>
        <dbReference type="ARBA" id="ARBA00023268"/>
    </source>
</evidence>
<dbReference type="Gene3D" id="3.40.710.10">
    <property type="entry name" value="DD-peptidase/beta-lactamase superfamily"/>
    <property type="match status" value="1"/>
</dbReference>
<dbReference type="GO" id="GO:0009002">
    <property type="term" value="F:serine-type D-Ala-D-Ala carboxypeptidase activity"/>
    <property type="evidence" value="ECO:0007669"/>
    <property type="project" value="UniProtKB-EC"/>
</dbReference>
<gene>
    <name evidence="13" type="ORF">SAMN05421505_12133</name>
</gene>
<dbReference type="Gene3D" id="1.10.3810.10">
    <property type="entry name" value="Biosynthetic peptidoglycan transglycosylase-like"/>
    <property type="match status" value="1"/>
</dbReference>
<keyword evidence="10" id="KW-0812">Transmembrane</keyword>
<dbReference type="RefSeq" id="WP_093172414.1">
    <property type="nucleotide sequence ID" value="NZ_FNCN01000021.1"/>
</dbReference>
<evidence type="ECO:0000256" key="4">
    <source>
        <dbReference type="ARBA" id="ARBA00022679"/>
    </source>
</evidence>
<proteinExistence type="predicted"/>
<feature type="compositionally biased region" description="Basic and acidic residues" evidence="9">
    <location>
        <begin position="871"/>
        <end position="897"/>
    </location>
</feature>
<organism evidence="13 14">
    <name type="scientific">Sinosporangium album</name>
    <dbReference type="NCBI Taxonomy" id="504805"/>
    <lineage>
        <taxon>Bacteria</taxon>
        <taxon>Bacillati</taxon>
        <taxon>Actinomycetota</taxon>
        <taxon>Actinomycetes</taxon>
        <taxon>Streptosporangiales</taxon>
        <taxon>Streptosporangiaceae</taxon>
        <taxon>Sinosporangium</taxon>
    </lineage>
</organism>
<dbReference type="EMBL" id="FNCN01000021">
    <property type="protein sequence ID" value="SDH72728.1"/>
    <property type="molecule type" value="Genomic_DNA"/>
</dbReference>
<evidence type="ECO:0000256" key="2">
    <source>
        <dbReference type="ARBA" id="ARBA00022670"/>
    </source>
</evidence>
<dbReference type="GO" id="GO:0009252">
    <property type="term" value="P:peptidoglycan biosynthetic process"/>
    <property type="evidence" value="ECO:0007669"/>
    <property type="project" value="TreeGrafter"/>
</dbReference>
<feature type="compositionally biased region" description="Basic and acidic residues" evidence="9">
    <location>
        <begin position="104"/>
        <end position="115"/>
    </location>
</feature>
<dbReference type="InterPro" id="IPR023346">
    <property type="entry name" value="Lysozyme-like_dom_sf"/>
</dbReference>
<feature type="compositionally biased region" description="Pro residues" evidence="9">
    <location>
        <begin position="56"/>
        <end position="68"/>
    </location>
</feature>
<keyword evidence="4" id="KW-0808">Transferase</keyword>
<dbReference type="SUPFAM" id="SSF53955">
    <property type="entry name" value="Lysozyme-like"/>
    <property type="match status" value="1"/>
</dbReference>
<evidence type="ECO:0000256" key="5">
    <source>
        <dbReference type="ARBA" id="ARBA00022801"/>
    </source>
</evidence>
<dbReference type="STRING" id="504805.SAMN05421505_12133"/>
<name>A0A1G8ES44_9ACTN</name>
<keyword evidence="14" id="KW-1185">Reference proteome</keyword>
<dbReference type="AlphaFoldDB" id="A0A1G8ES44"/>
<feature type="region of interest" description="Disordered" evidence="9">
    <location>
        <begin position="1"/>
        <end position="178"/>
    </location>
</feature>
<dbReference type="InterPro" id="IPR001264">
    <property type="entry name" value="Glyco_trans_51"/>
</dbReference>
<evidence type="ECO:0000313" key="13">
    <source>
        <dbReference type="EMBL" id="SDH72728.1"/>
    </source>
</evidence>
<keyword evidence="5" id="KW-0378">Hydrolase</keyword>
<sequence>MSYSNFGPESGGRPEGAEGAARPGRRRRSTPGGTPREPQGRPGRQSAQAAWGSPEAQPPGRPLGSPPPRADDGVRQATTDPRGRPQARPYGTAQSASPHGGPHGGDRQGRRRPEAEFEDTQAMMAAQAGSGDRPGRGRRARRGADGPVPPGGPGEPGGPGGPGGPAAPDDGAEGGRQGWKRFIPNWKIVVASATVLAAGVFGMVIVAYINTPVPKVEQNDAVSQGSVIYYGDKKTAMARIGKRRTLVDFDQIPKHVQDAVIGVENRDFWTDSGIDISSMFRSVWSTLSGQQMQGGSTITQQMARNYYEGLSQEQTIERKVKEIFISVKINDELSKEQILAQYLNTIYFGRGAYGIQAAAQAYFNKNVGKLTVQQAAYLAGRIQNPGAFDTAEEKGNLAPTQERYEYALDGLALLDPAKYGELKTTHPQAPKRIKHRLRNVYGGKVGYMVDTVLAELEKRGIPEQDVATKGYKIYSTFDKRLMDAAETAVRSQGNFGKDVTTSLAAVDPRNGRVLAFYGGSNYLKEQWNEAFMSQKQAASAFKPYVLAAWLNQGYSLNSYTPTQGPVNLPDTSPIDNDHSMGNGGADVIKATAQSINTSFAKMAEKVGLEKVVDIAVDAGLDRKRLEVSLAKHKYLISIGSSPVTAIEQAGGYSIFANKGKHYDTHVVTEVRESGGVVVKEDTTFKQVISEDAAADATVALQEVVKTGTGKGAVLPDRPTAGKTGTNNDNKEAWYVGFTPQLSTAVGMYKEVQKRDPKTGKVTPEEVRLNGISGGSVPAAIWKVFMQEAMKGLPAEQFPPRANVGMDENLVPRPLPKPTPPPQEWEDNGGNPWDDGDRGNPWDEGPDDGDSWGDSGSGDTGGTEDLQMGGRAAHDKAVHDKNDKNDKNETPAARRRDQ</sequence>
<comment type="catalytic activity">
    <reaction evidence="8">
        <text>[GlcNAc-(1-&gt;4)-Mur2Ac(oyl-L-Ala-gamma-D-Glu-L-Lys-D-Ala-D-Ala)](n)-di-trans,octa-cis-undecaprenyl diphosphate + beta-D-GlcNAc-(1-&gt;4)-Mur2Ac(oyl-L-Ala-gamma-D-Glu-L-Lys-D-Ala-D-Ala)-di-trans,octa-cis-undecaprenyl diphosphate = [GlcNAc-(1-&gt;4)-Mur2Ac(oyl-L-Ala-gamma-D-Glu-L-Lys-D-Ala-D-Ala)](n+1)-di-trans,octa-cis-undecaprenyl diphosphate + di-trans,octa-cis-undecaprenyl diphosphate + H(+)</text>
        <dbReference type="Rhea" id="RHEA:23708"/>
        <dbReference type="Rhea" id="RHEA-COMP:9602"/>
        <dbReference type="Rhea" id="RHEA-COMP:9603"/>
        <dbReference type="ChEBI" id="CHEBI:15378"/>
        <dbReference type="ChEBI" id="CHEBI:58405"/>
        <dbReference type="ChEBI" id="CHEBI:60033"/>
        <dbReference type="ChEBI" id="CHEBI:78435"/>
        <dbReference type="EC" id="2.4.99.28"/>
    </reaction>
</comment>
<evidence type="ECO:0000313" key="14">
    <source>
        <dbReference type="Proteomes" id="UP000198923"/>
    </source>
</evidence>
<evidence type="ECO:0000259" key="11">
    <source>
        <dbReference type="Pfam" id="PF00905"/>
    </source>
</evidence>
<dbReference type="SUPFAM" id="SSF56601">
    <property type="entry name" value="beta-lactamase/transpeptidase-like"/>
    <property type="match status" value="1"/>
</dbReference>
<feature type="domain" description="Penicillin-binding protein transpeptidase" evidence="11">
    <location>
        <begin position="504"/>
        <end position="760"/>
    </location>
</feature>
<dbReference type="InterPro" id="IPR036950">
    <property type="entry name" value="PBP_transglycosylase"/>
</dbReference>
<dbReference type="GO" id="GO:0030288">
    <property type="term" value="C:outer membrane-bounded periplasmic space"/>
    <property type="evidence" value="ECO:0007669"/>
    <property type="project" value="TreeGrafter"/>
</dbReference>
<keyword evidence="10" id="KW-1133">Transmembrane helix</keyword>
<comment type="catalytic activity">
    <reaction evidence="7">
        <text>Preferential cleavage: (Ac)2-L-Lys-D-Ala-|-D-Ala. Also transpeptidation of peptidyl-alanyl moieties that are N-acyl substituents of D-alanine.</text>
        <dbReference type="EC" id="3.4.16.4"/>
    </reaction>
</comment>
<feature type="compositionally biased region" description="Pro residues" evidence="9">
    <location>
        <begin position="812"/>
        <end position="822"/>
    </location>
</feature>
<feature type="region of interest" description="Disordered" evidence="9">
    <location>
        <begin position="795"/>
        <end position="897"/>
    </location>
</feature>
<evidence type="ECO:0000256" key="10">
    <source>
        <dbReference type="SAM" id="Phobius"/>
    </source>
</evidence>
<reference evidence="13 14" key="1">
    <citation type="submission" date="2016-10" db="EMBL/GenBank/DDBJ databases">
        <authorList>
            <person name="de Groot N.N."/>
        </authorList>
    </citation>
    <scope>NUCLEOTIDE SEQUENCE [LARGE SCALE GENOMIC DNA]</scope>
    <source>
        <strain evidence="13 14">CPCC 201354</strain>
    </source>
</reference>
<keyword evidence="1 13" id="KW-0121">Carboxypeptidase</keyword>
<keyword evidence="2" id="KW-0645">Protease</keyword>
<keyword evidence="6" id="KW-0511">Multifunctional enzyme</keyword>
<keyword evidence="3" id="KW-0328">Glycosyltransferase</keyword>
<evidence type="ECO:0000256" key="9">
    <source>
        <dbReference type="SAM" id="MobiDB-lite"/>
    </source>
</evidence>
<dbReference type="PANTHER" id="PTHR32282">
    <property type="entry name" value="BINDING PROTEIN TRANSPEPTIDASE, PUTATIVE-RELATED"/>
    <property type="match status" value="1"/>
</dbReference>
<keyword evidence="10" id="KW-0472">Membrane</keyword>
<dbReference type="InterPro" id="IPR012338">
    <property type="entry name" value="Beta-lactam/transpept-like"/>
</dbReference>
<feature type="domain" description="Glycosyl transferase family 51" evidence="12">
    <location>
        <begin position="237"/>
        <end position="398"/>
    </location>
</feature>
<evidence type="ECO:0000256" key="7">
    <source>
        <dbReference type="ARBA" id="ARBA00034000"/>
    </source>
</evidence>
<evidence type="ECO:0000256" key="8">
    <source>
        <dbReference type="ARBA" id="ARBA00049902"/>
    </source>
</evidence>
<feature type="transmembrane region" description="Helical" evidence="10">
    <location>
        <begin position="188"/>
        <end position="209"/>
    </location>
</feature>
<dbReference type="Pfam" id="PF00912">
    <property type="entry name" value="Transgly"/>
    <property type="match status" value="1"/>
</dbReference>
<protein>
    <submittedName>
        <fullName evidence="13">Membrane carboxypeptidase (Penicillin-binding protein)</fullName>
    </submittedName>
</protein>
<dbReference type="InterPro" id="IPR050396">
    <property type="entry name" value="Glycosyltr_51/Transpeptidase"/>
</dbReference>
<evidence type="ECO:0000256" key="1">
    <source>
        <dbReference type="ARBA" id="ARBA00022645"/>
    </source>
</evidence>
<dbReference type="GO" id="GO:0008955">
    <property type="term" value="F:peptidoglycan glycosyltransferase activity"/>
    <property type="evidence" value="ECO:0007669"/>
    <property type="project" value="UniProtKB-EC"/>
</dbReference>
<evidence type="ECO:0000259" key="12">
    <source>
        <dbReference type="Pfam" id="PF00912"/>
    </source>
</evidence>
<dbReference type="GO" id="GO:0006508">
    <property type="term" value="P:proteolysis"/>
    <property type="evidence" value="ECO:0007669"/>
    <property type="project" value="UniProtKB-KW"/>
</dbReference>
<dbReference type="InterPro" id="IPR001460">
    <property type="entry name" value="PCN-bd_Tpept"/>
</dbReference>
<accession>A0A1G8ES44</accession>
<feature type="compositionally biased region" description="Gly residues" evidence="9">
    <location>
        <begin position="154"/>
        <end position="164"/>
    </location>
</feature>
<dbReference type="Proteomes" id="UP000198923">
    <property type="component" value="Unassembled WGS sequence"/>
</dbReference>